<feature type="compositionally biased region" description="Polar residues" evidence="1">
    <location>
        <begin position="18"/>
        <end position="42"/>
    </location>
</feature>
<evidence type="ECO:0000313" key="3">
    <source>
        <dbReference type="Proteomes" id="UP000266188"/>
    </source>
</evidence>
<reference evidence="3" key="1">
    <citation type="submission" date="2017-02" db="EMBL/GenBank/DDBJ databases">
        <authorList>
            <person name="Tafer H."/>
            <person name="Lopandic K."/>
        </authorList>
    </citation>
    <scope>NUCLEOTIDE SEQUENCE [LARGE SCALE GENOMIC DNA]</scope>
    <source>
        <strain evidence="3">CBS 366.77</strain>
    </source>
</reference>
<evidence type="ECO:0000313" key="2">
    <source>
        <dbReference type="EMBL" id="RJE25656.1"/>
    </source>
</evidence>
<dbReference type="STRING" id="2070753.A0A3A2ZRK5"/>
<gene>
    <name evidence="2" type="ORF">PHISCL_01983</name>
</gene>
<dbReference type="Proteomes" id="UP000266188">
    <property type="component" value="Unassembled WGS sequence"/>
</dbReference>
<organism evidence="2 3">
    <name type="scientific">Aspergillus sclerotialis</name>
    <dbReference type="NCBI Taxonomy" id="2070753"/>
    <lineage>
        <taxon>Eukaryota</taxon>
        <taxon>Fungi</taxon>
        <taxon>Dikarya</taxon>
        <taxon>Ascomycota</taxon>
        <taxon>Pezizomycotina</taxon>
        <taxon>Eurotiomycetes</taxon>
        <taxon>Eurotiomycetidae</taxon>
        <taxon>Eurotiales</taxon>
        <taxon>Aspergillaceae</taxon>
        <taxon>Aspergillus</taxon>
        <taxon>Aspergillus subgen. Polypaecilum</taxon>
    </lineage>
</organism>
<feature type="region of interest" description="Disordered" evidence="1">
    <location>
        <begin position="1"/>
        <end position="44"/>
    </location>
</feature>
<protein>
    <submittedName>
        <fullName evidence="2">Uncharacterized protein</fullName>
    </submittedName>
</protein>
<sequence length="92" mass="10559">MAEDSKNDEVDPLVPQESLETQPEDGQSGTTETPQVQPTATDEATRLEELQADVRNQDELEKDITRQADKILAEQADERDNRRLERTRHEKE</sequence>
<proteinExistence type="predicted"/>
<dbReference type="AlphaFoldDB" id="A0A3A2ZRK5"/>
<name>A0A3A2ZRK5_9EURO</name>
<comment type="caution">
    <text evidence="2">The sequence shown here is derived from an EMBL/GenBank/DDBJ whole genome shotgun (WGS) entry which is preliminary data.</text>
</comment>
<accession>A0A3A2ZRK5</accession>
<keyword evidence="3" id="KW-1185">Reference proteome</keyword>
<feature type="region of interest" description="Disordered" evidence="1">
    <location>
        <begin position="71"/>
        <end position="92"/>
    </location>
</feature>
<evidence type="ECO:0000256" key="1">
    <source>
        <dbReference type="SAM" id="MobiDB-lite"/>
    </source>
</evidence>
<dbReference type="EMBL" id="MVGC01000041">
    <property type="protein sequence ID" value="RJE25656.1"/>
    <property type="molecule type" value="Genomic_DNA"/>
</dbReference>